<dbReference type="RefSeq" id="WP_105040843.1">
    <property type="nucleotide sequence ID" value="NZ_PPSL01000006.1"/>
</dbReference>
<dbReference type="EMBL" id="PPSL01000006">
    <property type="protein sequence ID" value="PQJ09393.1"/>
    <property type="molecule type" value="Genomic_DNA"/>
</dbReference>
<dbReference type="PROSITE" id="PS50835">
    <property type="entry name" value="IG_LIKE"/>
    <property type="match status" value="1"/>
</dbReference>
<dbReference type="Gene3D" id="2.60.40.1080">
    <property type="match status" value="2"/>
</dbReference>
<dbReference type="Pfam" id="PF02368">
    <property type="entry name" value="Big_2"/>
    <property type="match status" value="2"/>
</dbReference>
<sequence>MKRLSILFILLLVSWAGYGQTTAAAYNFTATTGTYSSISATGTAMGSTFLGDDRNQTGVPIGFSFTFCGVAYTQLSACSNGWLSLNNSSSTILTNSAANIQGAGFLMPYWDDLNGAGNTAWYQTTGTSPNRVFTFEYTNWGTWTGSGNCNMQVKLYETTNVIEFWYGSSTYASHSASIGIANSTTDYQSLPSAAASPTPSSTTFTTNIGTSPGSGTVYRWFGCPVTVAAAASAAVCPGGTVTLTGTTSGTGYSWAGPGGFTSTNLSPVINGITTAGVYTFTGTNGSCSVTATANVSLLTPPPAPVVTPSVATICNGNTVTLTATLPPAAINLIPNQGWESGVPTVPGTPVAGWNTTATSAAYLTQVANGTYPTVAPHTGSFLAAFHSWSYGTGTNATLISPSFSMSGITGGQISFWMYRDAGYNTATYDLEGVTIYLNTTASVTGATTLGYVPRRMGGVTTGSVTGTSSPGTAGWYQYTCAIPAGFTGGTNYLMFYFYSRFGNDIHTDDISITGLQALAPPVWTPITDLFSTPTFSTPYAAGDTLLTVYMHPTSTVTSTTTSYIATITNGVCTSSDTAVITVNTGVPAITGSSSICVGTSATLANPTPGGTWSACNNTVATIDPLTGVVSGLAAGIDTIYYTVSGGCSAFFVVNVITFSTATTGNTIICNGGFTTALANSTPGGSWTTSNATIATVSAAGVVTSGVAGTAVITYTMPSGCNDTTLLNVLPPPTAITGLAEVCYNGGTTVLASTPTGGTWTSSNPSVASVDAATGVVTGYTAGTPTITYTYIPGCFATTPVLMKANPAPIAGITDVCEAGSMTSLSDATPGGAWSGAGASAYIDSNGVVTGVTAGTEMITYTAPNSCYVSTAVTVNPLPAALTGTFEVCQTNITTLSSTSGGGTWTSGATSIATVNAGGGVGGVTGGIASITYTLPTGCKTTSNVQVDQIPAAITGNNYVCNGYTSLLSDATVGGTWSSSNNLQATVDTTGTVSGVAVGSAVITYTTGPGSCFATKPITISPTAPPVVTIAASTGTTICAGTPVTFNSSVIDGGISPLYVWSINNVISSNATIYSYTPANGDVVRLWVLSSYACSIPDTSSAVLTMTVNPIVTPSVGLTTGMGDTVCTGMLTTMTALPVAPGPSPTYQRFVNSLPVGGGTTYSYVPANGDVVTVNMSSSAPCRTTTAVSGSKVLTVSPYVTPMVSLTSSMGPVMCEGYPDVFTAAQVNGGTAPTYQWAVNGVNTATGAVFSYAPANGDDVSVMLTSNFPCVSSPTAFTHFVPTVIPVVQPIGVVTADPGYIIPAGVTATFTCTILSGGGTAPTYQWLKNNIPLAGETNSIYSTNVLFTGDSVSCQVTNTDECSGVTVFNYVVVTVGSNVGVNNVNTTGNLVLAPNPNNGTFTIKGNLGVTTNEQATLEVTDMLGQVVYKQQVSTQAGELNESVSLPGSLANGIYLLNVRTQAGSNTFHFTVQQ</sequence>
<dbReference type="Proteomes" id="UP000239872">
    <property type="component" value="Unassembled WGS sequence"/>
</dbReference>
<gene>
    <name evidence="3" type="ORF">CJD36_019305</name>
</gene>
<evidence type="ECO:0000313" key="3">
    <source>
        <dbReference type="EMBL" id="PQJ09393.1"/>
    </source>
</evidence>
<dbReference type="Pfam" id="PF18962">
    <property type="entry name" value="Por_Secre_tail"/>
    <property type="match status" value="1"/>
</dbReference>
<reference evidence="3 4" key="1">
    <citation type="submission" date="2018-01" db="EMBL/GenBank/DDBJ databases">
        <title>A novel member of the phylum Bacteroidetes isolated from glacier ice.</title>
        <authorList>
            <person name="Liu Q."/>
            <person name="Xin Y.-H."/>
        </authorList>
    </citation>
    <scope>NUCLEOTIDE SEQUENCE [LARGE SCALE GENOMIC DNA]</scope>
    <source>
        <strain evidence="3 4">RB1R16</strain>
    </source>
</reference>
<dbReference type="InterPro" id="IPR007110">
    <property type="entry name" value="Ig-like_dom"/>
</dbReference>
<dbReference type="Gene3D" id="2.60.40.10">
    <property type="entry name" value="Immunoglobulins"/>
    <property type="match status" value="2"/>
</dbReference>
<dbReference type="InterPro" id="IPR008964">
    <property type="entry name" value="Invasin/intimin_cell_adhesion"/>
</dbReference>
<dbReference type="SUPFAM" id="SSF49373">
    <property type="entry name" value="Invasin/intimin cell-adhesion fragments"/>
    <property type="match status" value="3"/>
</dbReference>
<dbReference type="InterPro" id="IPR036179">
    <property type="entry name" value="Ig-like_dom_sf"/>
</dbReference>
<feature type="domain" description="Ig-like" evidence="2">
    <location>
        <begin position="1281"/>
        <end position="1365"/>
    </location>
</feature>
<evidence type="ECO:0000259" key="2">
    <source>
        <dbReference type="PROSITE" id="PS50835"/>
    </source>
</evidence>
<proteinExistence type="predicted"/>
<keyword evidence="1" id="KW-0732">Signal</keyword>
<evidence type="ECO:0000313" key="4">
    <source>
        <dbReference type="Proteomes" id="UP000239872"/>
    </source>
</evidence>
<dbReference type="SMART" id="SM00635">
    <property type="entry name" value="BID_2"/>
    <property type="match status" value="4"/>
</dbReference>
<dbReference type="NCBIfam" id="TIGR04183">
    <property type="entry name" value="Por_Secre_tail"/>
    <property type="match status" value="1"/>
</dbReference>
<dbReference type="InterPro" id="IPR026444">
    <property type="entry name" value="Secre_tail"/>
</dbReference>
<feature type="signal peptide" evidence="1">
    <location>
        <begin position="1"/>
        <end position="19"/>
    </location>
</feature>
<keyword evidence="4" id="KW-1185">Reference proteome</keyword>
<protein>
    <recommendedName>
        <fullName evidence="2">Ig-like domain-containing protein</fullName>
    </recommendedName>
</protein>
<organism evidence="3 4">
    <name type="scientific">Flavipsychrobacter stenotrophus</name>
    <dbReference type="NCBI Taxonomy" id="2077091"/>
    <lineage>
        <taxon>Bacteria</taxon>
        <taxon>Pseudomonadati</taxon>
        <taxon>Bacteroidota</taxon>
        <taxon>Chitinophagia</taxon>
        <taxon>Chitinophagales</taxon>
        <taxon>Chitinophagaceae</taxon>
        <taxon>Flavipsychrobacter</taxon>
    </lineage>
</organism>
<feature type="chain" id="PRO_5015727385" description="Ig-like domain-containing protein" evidence="1">
    <location>
        <begin position="20"/>
        <end position="1472"/>
    </location>
</feature>
<dbReference type="InterPro" id="IPR013783">
    <property type="entry name" value="Ig-like_fold"/>
</dbReference>
<evidence type="ECO:0000256" key="1">
    <source>
        <dbReference type="SAM" id="SignalP"/>
    </source>
</evidence>
<dbReference type="SUPFAM" id="SSF48726">
    <property type="entry name" value="Immunoglobulin"/>
    <property type="match status" value="1"/>
</dbReference>
<dbReference type="InterPro" id="IPR003343">
    <property type="entry name" value="Big_2"/>
</dbReference>
<dbReference type="OrthoDB" id="679679at2"/>
<accession>A0A2S7SR59</accession>
<name>A0A2S7SR59_9BACT</name>
<comment type="caution">
    <text evidence="3">The sequence shown here is derived from an EMBL/GenBank/DDBJ whole genome shotgun (WGS) entry which is preliminary data.</text>
</comment>